<dbReference type="EMBL" id="BPQB01000030">
    <property type="protein sequence ID" value="GJE93070.1"/>
    <property type="molecule type" value="Genomic_DNA"/>
</dbReference>
<sequence length="136" mass="14580">MRGFTRRGACGQTLSASLWLTGSPSRALYHNTAGLPSAQGPTCAILEHQPLGRRGAGSRNAAARDVDGGQPTVPLAPFARYLQICTRCLRGCARCENSVVDYFVLLPPCAGDGAGCGRVPLQPRELCHVRHRKPRQ</sequence>
<accession>A0A9P3LF92</accession>
<name>A0A9P3LF92_9APHY</name>
<keyword evidence="2" id="KW-1185">Reference proteome</keyword>
<dbReference type="Proteomes" id="UP000703269">
    <property type="component" value="Unassembled WGS sequence"/>
</dbReference>
<evidence type="ECO:0000313" key="2">
    <source>
        <dbReference type="Proteomes" id="UP000703269"/>
    </source>
</evidence>
<protein>
    <submittedName>
        <fullName evidence="1">Uncharacterized protein</fullName>
    </submittedName>
</protein>
<reference evidence="1 2" key="1">
    <citation type="submission" date="2021-08" db="EMBL/GenBank/DDBJ databases">
        <title>Draft Genome Sequence of Phanerochaete sordida strain YK-624.</title>
        <authorList>
            <person name="Mori T."/>
            <person name="Dohra H."/>
            <person name="Suzuki T."/>
            <person name="Kawagishi H."/>
            <person name="Hirai H."/>
        </authorList>
    </citation>
    <scope>NUCLEOTIDE SEQUENCE [LARGE SCALE GENOMIC DNA]</scope>
    <source>
        <strain evidence="1 2">YK-624</strain>
    </source>
</reference>
<evidence type="ECO:0000313" key="1">
    <source>
        <dbReference type="EMBL" id="GJE93070.1"/>
    </source>
</evidence>
<comment type="caution">
    <text evidence="1">The sequence shown here is derived from an EMBL/GenBank/DDBJ whole genome shotgun (WGS) entry which is preliminary data.</text>
</comment>
<dbReference type="AlphaFoldDB" id="A0A9P3LF92"/>
<organism evidence="1 2">
    <name type="scientific">Phanerochaete sordida</name>
    <dbReference type="NCBI Taxonomy" id="48140"/>
    <lineage>
        <taxon>Eukaryota</taxon>
        <taxon>Fungi</taxon>
        <taxon>Dikarya</taxon>
        <taxon>Basidiomycota</taxon>
        <taxon>Agaricomycotina</taxon>
        <taxon>Agaricomycetes</taxon>
        <taxon>Polyporales</taxon>
        <taxon>Phanerochaetaceae</taxon>
        <taxon>Phanerochaete</taxon>
    </lineage>
</organism>
<gene>
    <name evidence="1" type="ORF">PsYK624_092290</name>
</gene>
<proteinExistence type="predicted"/>